<proteinExistence type="predicted"/>
<protein>
    <submittedName>
        <fullName evidence="2">Stress-induced protein</fullName>
    </submittedName>
</protein>
<dbReference type="InterPro" id="IPR044852">
    <property type="entry name" value="WBP2-like"/>
</dbReference>
<dbReference type="Gene3D" id="3.60.10.10">
    <property type="entry name" value="Endonuclease/exonuclease/phosphatase"/>
    <property type="match status" value="1"/>
</dbReference>
<accession>A0ABQ5AEL0</accession>
<organism evidence="2 3">
    <name type="scientific">Tanacetum coccineum</name>
    <dbReference type="NCBI Taxonomy" id="301880"/>
    <lineage>
        <taxon>Eukaryota</taxon>
        <taxon>Viridiplantae</taxon>
        <taxon>Streptophyta</taxon>
        <taxon>Embryophyta</taxon>
        <taxon>Tracheophyta</taxon>
        <taxon>Spermatophyta</taxon>
        <taxon>Magnoliopsida</taxon>
        <taxon>eudicotyledons</taxon>
        <taxon>Gunneridae</taxon>
        <taxon>Pentapetalae</taxon>
        <taxon>asterids</taxon>
        <taxon>campanulids</taxon>
        <taxon>Asterales</taxon>
        <taxon>Asteraceae</taxon>
        <taxon>Asteroideae</taxon>
        <taxon>Anthemideae</taxon>
        <taxon>Anthemidinae</taxon>
        <taxon>Tanacetum</taxon>
    </lineage>
</organism>
<sequence length="565" mass="64339">MVNQKRAHGGTVKAKGKIFLSNVRMVFVADKPTQIFTAFDMPLLYVHDEKFHQPVFHCNNISGVVEPVVPYDQNRAMYPAHSFKIMFKNGGCGTFVPLFLNLIKSVRQYNQQFVASNTTYVDPLRAAQTPVGDMMNCASEATDHRMKNRSNSVLGNVFNVLIMGDVVLIGVKVIGFEGELIWFISATYLIISFNGIKSRYMLFEAEYHEEIDRSTSLAVLQLDISDNITTCYCDYSCCILKPRIGASYSDVSFIAEADGFSSVHGGFGYGVRNEEGRTILEFAAAHDLVVVNSFFKKRDAHLITYHSGDHNTQIDYMLVRKGDLRVCKDCKVFLGEVCFSQHRLLALDIHIKRRPCSTKMVVKLRILWKNLHGKATEAFRARVTKGVTPEVEGRTVADAEQTWNKLANTIREATKETIGVVAGTSRTHIGRRESWWLTEEVQNKVKAKQTRFRELISMRGDEANKSAIHERYKEAKREVKKAIARAKVKAHEDLYKRLDSKEGENDIYRIAKARDRRKMDLGSVRFIKDEDGRSIVNEDAIRRRWNEYFFALFNGQRHCGKLEGG</sequence>
<reference evidence="2" key="1">
    <citation type="journal article" date="2022" name="Int. J. Mol. Sci.">
        <title>Draft Genome of Tanacetum Coccineum: Genomic Comparison of Closely Related Tanacetum-Family Plants.</title>
        <authorList>
            <person name="Yamashiro T."/>
            <person name="Shiraishi A."/>
            <person name="Nakayama K."/>
            <person name="Satake H."/>
        </authorList>
    </citation>
    <scope>NUCLEOTIDE SEQUENCE</scope>
</reference>
<dbReference type="PANTHER" id="PTHR31606">
    <property type="entry name" value="WW DOMAIN BINDING PROTEIN 2, ISOFORM E"/>
    <property type="match status" value="1"/>
</dbReference>
<keyword evidence="1" id="KW-0472">Membrane</keyword>
<keyword evidence="3" id="KW-1185">Reference proteome</keyword>
<gene>
    <name evidence="2" type="ORF">Tco_0820822</name>
</gene>
<dbReference type="PANTHER" id="PTHR31606:SF12">
    <property type="entry name" value="PH DOMAIN-LIKE PROTEIN-RELATED"/>
    <property type="match status" value="1"/>
</dbReference>
<dbReference type="Proteomes" id="UP001151760">
    <property type="component" value="Unassembled WGS sequence"/>
</dbReference>
<dbReference type="InterPro" id="IPR036691">
    <property type="entry name" value="Endo/exonu/phosph_ase_sf"/>
</dbReference>
<dbReference type="SUPFAM" id="SSF50729">
    <property type="entry name" value="PH domain-like"/>
    <property type="match status" value="1"/>
</dbReference>
<keyword evidence="1" id="KW-1133">Transmembrane helix</keyword>
<evidence type="ECO:0000313" key="2">
    <source>
        <dbReference type="EMBL" id="GJS99652.1"/>
    </source>
</evidence>
<evidence type="ECO:0000256" key="1">
    <source>
        <dbReference type="SAM" id="Phobius"/>
    </source>
</evidence>
<dbReference type="CDD" id="cd13214">
    <property type="entry name" value="PH-GRAM_WBP2"/>
    <property type="match status" value="1"/>
</dbReference>
<dbReference type="EMBL" id="BQNB010012134">
    <property type="protein sequence ID" value="GJS99652.1"/>
    <property type="molecule type" value="Genomic_DNA"/>
</dbReference>
<reference evidence="2" key="2">
    <citation type="submission" date="2022-01" db="EMBL/GenBank/DDBJ databases">
        <authorList>
            <person name="Yamashiro T."/>
            <person name="Shiraishi A."/>
            <person name="Satake H."/>
            <person name="Nakayama K."/>
        </authorList>
    </citation>
    <scope>NUCLEOTIDE SEQUENCE</scope>
</reference>
<evidence type="ECO:0000313" key="3">
    <source>
        <dbReference type="Proteomes" id="UP001151760"/>
    </source>
</evidence>
<feature type="transmembrane region" description="Helical" evidence="1">
    <location>
        <begin position="153"/>
        <end position="174"/>
    </location>
</feature>
<name>A0ABQ5AEL0_9ASTR</name>
<comment type="caution">
    <text evidence="2">The sequence shown here is derived from an EMBL/GenBank/DDBJ whole genome shotgun (WGS) entry which is preliminary data.</text>
</comment>
<keyword evidence="1" id="KW-0812">Transmembrane</keyword>